<dbReference type="PANTHER" id="PTHR30231:SF4">
    <property type="entry name" value="PROTEIN NEN2"/>
    <property type="match status" value="1"/>
</dbReference>
<feature type="compositionally biased region" description="Basic and acidic residues" evidence="4">
    <location>
        <begin position="205"/>
        <end position="221"/>
    </location>
</feature>
<organism evidence="6 7">
    <name type="scientific">Prauserella alba</name>
    <dbReference type="NCBI Taxonomy" id="176898"/>
    <lineage>
        <taxon>Bacteria</taxon>
        <taxon>Bacillati</taxon>
        <taxon>Actinomycetota</taxon>
        <taxon>Actinomycetes</taxon>
        <taxon>Pseudonocardiales</taxon>
        <taxon>Pseudonocardiaceae</taxon>
        <taxon>Prauserella</taxon>
    </lineage>
</organism>
<keyword evidence="1" id="KW-0540">Nuclease</keyword>
<feature type="compositionally biased region" description="Low complexity" evidence="4">
    <location>
        <begin position="250"/>
        <end position="266"/>
    </location>
</feature>
<feature type="domain" description="Exonuclease" evidence="5">
    <location>
        <begin position="1"/>
        <end position="177"/>
    </location>
</feature>
<dbReference type="InterPro" id="IPR036397">
    <property type="entry name" value="RNaseH_sf"/>
</dbReference>
<dbReference type="NCBIfam" id="NF005927">
    <property type="entry name" value="PRK07942.1"/>
    <property type="match status" value="1"/>
</dbReference>
<reference evidence="6 7" key="1">
    <citation type="journal article" date="2019" name="Int. J. Syst. Evol. Microbiol.">
        <title>The Global Catalogue of Microorganisms (GCM) 10K type strain sequencing project: providing services to taxonomists for standard genome sequencing and annotation.</title>
        <authorList>
            <consortium name="The Broad Institute Genomics Platform"/>
            <consortium name="The Broad Institute Genome Sequencing Center for Infectious Disease"/>
            <person name="Wu L."/>
            <person name="Ma J."/>
        </authorList>
    </citation>
    <scope>NUCLEOTIDE SEQUENCE [LARGE SCALE GENOMIC DNA]</scope>
    <source>
        <strain evidence="6 7">JCM 13022</strain>
    </source>
</reference>
<evidence type="ECO:0000256" key="1">
    <source>
        <dbReference type="ARBA" id="ARBA00022722"/>
    </source>
</evidence>
<accession>A0ABN1VP00</accession>
<comment type="caution">
    <text evidence="6">The sequence shown here is derived from an EMBL/GenBank/DDBJ whole genome shotgun (WGS) entry which is preliminary data.</text>
</comment>
<sequence>MDVETTGVDPRRSRLVSAAVVMIAPTAPGRGREVKTWQWLADPEVEIPVEATAIHGISTETARRDGRPAAEVIAEVAAVLGEVWTPVVPLCVYNAAFDLTLLDAEMSRHQGRSLPLSGPVVDPLCIDRHLDPGREQRRRLSDVCGHYGVLLEGAHTSSGDALAAARLAWKMARVFPVDVGSPAPHVLHEAQAAWYRATKDAHADERDRRAAHATARGDHVAAGKLRAKAQGVRASAEAWPVLPVRTPTQSAPGRSSSPGSGRMGNSHAPWTADEDTDLRKKWLSADPVGAAATRREQIASDYGRTPGAIRSRLLKLRCDPERPGHTCDEDRATELEKAYAAEYGRV</sequence>
<dbReference type="Pfam" id="PF00929">
    <property type="entry name" value="RNase_T"/>
    <property type="match status" value="1"/>
</dbReference>
<proteinExistence type="predicted"/>
<dbReference type="Proteomes" id="UP001500467">
    <property type="component" value="Unassembled WGS sequence"/>
</dbReference>
<keyword evidence="3" id="KW-0269">Exonuclease</keyword>
<evidence type="ECO:0000259" key="5">
    <source>
        <dbReference type="SMART" id="SM00479"/>
    </source>
</evidence>
<dbReference type="InterPro" id="IPR012337">
    <property type="entry name" value="RNaseH-like_sf"/>
</dbReference>
<evidence type="ECO:0000313" key="7">
    <source>
        <dbReference type="Proteomes" id="UP001500467"/>
    </source>
</evidence>
<evidence type="ECO:0000256" key="2">
    <source>
        <dbReference type="ARBA" id="ARBA00022801"/>
    </source>
</evidence>
<evidence type="ECO:0000256" key="4">
    <source>
        <dbReference type="SAM" id="MobiDB-lite"/>
    </source>
</evidence>
<dbReference type="CDD" id="cd06127">
    <property type="entry name" value="DEDDh"/>
    <property type="match status" value="1"/>
</dbReference>
<keyword evidence="2" id="KW-0378">Hydrolase</keyword>
<keyword evidence="7" id="KW-1185">Reference proteome</keyword>
<dbReference type="SUPFAM" id="SSF53098">
    <property type="entry name" value="Ribonuclease H-like"/>
    <property type="match status" value="1"/>
</dbReference>
<protein>
    <recommendedName>
        <fullName evidence="5">Exonuclease domain-containing protein</fullName>
    </recommendedName>
</protein>
<dbReference type="PANTHER" id="PTHR30231">
    <property type="entry name" value="DNA POLYMERASE III SUBUNIT EPSILON"/>
    <property type="match status" value="1"/>
</dbReference>
<feature type="region of interest" description="Disordered" evidence="4">
    <location>
        <begin position="205"/>
        <end position="273"/>
    </location>
</feature>
<evidence type="ECO:0000256" key="3">
    <source>
        <dbReference type="ARBA" id="ARBA00022839"/>
    </source>
</evidence>
<gene>
    <name evidence="6" type="ORF">GCM10009675_40910</name>
</gene>
<dbReference type="Gene3D" id="3.30.420.10">
    <property type="entry name" value="Ribonuclease H-like superfamily/Ribonuclease H"/>
    <property type="match status" value="1"/>
</dbReference>
<name>A0ABN1VP00_9PSEU</name>
<evidence type="ECO:0000313" key="6">
    <source>
        <dbReference type="EMBL" id="GAA1214621.1"/>
    </source>
</evidence>
<dbReference type="EMBL" id="BAAALM010000015">
    <property type="protein sequence ID" value="GAA1214621.1"/>
    <property type="molecule type" value="Genomic_DNA"/>
</dbReference>
<dbReference type="InterPro" id="IPR013520">
    <property type="entry name" value="Ribonucl_H"/>
</dbReference>
<dbReference type="SMART" id="SM00479">
    <property type="entry name" value="EXOIII"/>
    <property type="match status" value="1"/>
</dbReference>